<feature type="compositionally biased region" description="Pro residues" evidence="1">
    <location>
        <begin position="64"/>
        <end position="76"/>
    </location>
</feature>
<dbReference type="AlphaFoldDB" id="A0A7I4YMT7"/>
<evidence type="ECO:0000313" key="2">
    <source>
        <dbReference type="Proteomes" id="UP000025227"/>
    </source>
</evidence>
<dbReference type="WBParaSite" id="HCON_00114000-00001">
    <property type="protein sequence ID" value="HCON_00114000-00001"/>
    <property type="gene ID" value="HCON_00114000"/>
</dbReference>
<reference evidence="3" key="1">
    <citation type="submission" date="2020-12" db="UniProtKB">
        <authorList>
            <consortium name="WormBaseParasite"/>
        </authorList>
    </citation>
    <scope>IDENTIFICATION</scope>
    <source>
        <strain evidence="3">MHco3</strain>
    </source>
</reference>
<dbReference type="OrthoDB" id="10518131at2759"/>
<keyword evidence="2" id="KW-1185">Reference proteome</keyword>
<proteinExistence type="predicted"/>
<dbReference type="InterPro" id="IPR009564">
    <property type="entry name" value="DUF1179"/>
</dbReference>
<accession>A0A7I4YMT7</accession>
<evidence type="ECO:0000256" key="1">
    <source>
        <dbReference type="SAM" id="MobiDB-lite"/>
    </source>
</evidence>
<dbReference type="Proteomes" id="UP000025227">
    <property type="component" value="Unplaced"/>
</dbReference>
<feature type="region of interest" description="Disordered" evidence="1">
    <location>
        <begin position="40"/>
        <end position="107"/>
    </location>
</feature>
<feature type="compositionally biased region" description="Basic residues" evidence="1">
    <location>
        <begin position="98"/>
        <end position="107"/>
    </location>
</feature>
<organism evidence="2 3">
    <name type="scientific">Haemonchus contortus</name>
    <name type="common">Barber pole worm</name>
    <dbReference type="NCBI Taxonomy" id="6289"/>
    <lineage>
        <taxon>Eukaryota</taxon>
        <taxon>Metazoa</taxon>
        <taxon>Ecdysozoa</taxon>
        <taxon>Nematoda</taxon>
        <taxon>Chromadorea</taxon>
        <taxon>Rhabditida</taxon>
        <taxon>Rhabditina</taxon>
        <taxon>Rhabditomorpha</taxon>
        <taxon>Strongyloidea</taxon>
        <taxon>Trichostrongylidae</taxon>
        <taxon>Haemonchus</taxon>
    </lineage>
</organism>
<name>A0A7I4YMT7_HAECO</name>
<evidence type="ECO:0000313" key="3">
    <source>
        <dbReference type="WBParaSite" id="HCON_00114000-00001"/>
    </source>
</evidence>
<sequence>MRCAMLFSLENPNNYVILLPVIASVVVCCRKLRGIDDDARGIMLTKDAGSAEGVSKSRPSANKRPPPNTPIAPPPKDPLDDTLRGVKSLKMETSGKGGKPKKREKHV</sequence>
<dbReference type="Pfam" id="PF06678">
    <property type="entry name" value="DUF1179"/>
    <property type="match status" value="1"/>
</dbReference>
<protein>
    <submittedName>
        <fullName evidence="3">Secreted protein</fullName>
    </submittedName>
</protein>